<reference evidence="1 2" key="1">
    <citation type="submission" date="2018-05" db="EMBL/GenBank/DDBJ databases">
        <title>Paenibacillus flagellatus sp. nov., isolated from selenium mineral soil.</title>
        <authorList>
            <person name="Dai X."/>
        </authorList>
    </citation>
    <scope>NUCLEOTIDE SEQUENCE [LARGE SCALE GENOMIC DNA]</scope>
    <source>
        <strain evidence="1 2">DXL2</strain>
    </source>
</reference>
<sequence>MRGTKRRAIALALAAAAAVGILFVVAWGSAYAGKPAGGGGTAAAAVNGEPIELEWMERIMRMERAPVYAYFKDQYGAMPDEETFWTNRYGGERPIDVLRKRALERCVEIKVQQLLLRKNGMLDDIGYDSFKRTYEAEQARRKEAAKRGTVVYGPVGYDEDTYFDVFHNDLFHKLKNRIAAVTEAELEGAYEKTKRTMFVRDYVYELELATIRDVPEEGGTSRPDSGEAVLAAIGRAVADGTSPGLKEAAAVYEAKAGEAAALTVETVRLSKETERDDRWRPHYRALREAAETLEAGEVGGVKRLPEGLAVIRLVSKSGPVIAPFEEAKESEALRQAAVEAKYESIVREEIARAQVVVRPETYGRAAFPNQPD</sequence>
<protein>
    <submittedName>
        <fullName evidence="1">Uncharacterized protein</fullName>
    </submittedName>
</protein>
<dbReference type="RefSeq" id="WP_110841266.1">
    <property type="nucleotide sequence ID" value="NZ_QJVJ01000007.1"/>
</dbReference>
<dbReference type="SUPFAM" id="SSF109998">
    <property type="entry name" value="Triger factor/SurA peptide-binding domain-like"/>
    <property type="match status" value="1"/>
</dbReference>
<gene>
    <name evidence="1" type="ORF">DLM86_17145</name>
</gene>
<keyword evidence="2" id="KW-1185">Reference proteome</keyword>
<organism evidence="1 2">
    <name type="scientific">Paenibacillus flagellatus</name>
    <dbReference type="NCBI Taxonomy" id="2211139"/>
    <lineage>
        <taxon>Bacteria</taxon>
        <taxon>Bacillati</taxon>
        <taxon>Bacillota</taxon>
        <taxon>Bacilli</taxon>
        <taxon>Bacillales</taxon>
        <taxon>Paenibacillaceae</taxon>
        <taxon>Paenibacillus</taxon>
    </lineage>
</organism>
<accession>A0A2V5K2J0</accession>
<evidence type="ECO:0000313" key="1">
    <source>
        <dbReference type="EMBL" id="PYI53495.1"/>
    </source>
</evidence>
<dbReference type="OrthoDB" id="4229635at2"/>
<dbReference type="AlphaFoldDB" id="A0A2V5K2J0"/>
<dbReference type="Proteomes" id="UP000247476">
    <property type="component" value="Unassembled WGS sequence"/>
</dbReference>
<evidence type="ECO:0000313" key="2">
    <source>
        <dbReference type="Proteomes" id="UP000247476"/>
    </source>
</evidence>
<proteinExistence type="predicted"/>
<comment type="caution">
    <text evidence="1">The sequence shown here is derived from an EMBL/GenBank/DDBJ whole genome shotgun (WGS) entry which is preliminary data.</text>
</comment>
<dbReference type="EMBL" id="QJVJ01000007">
    <property type="protein sequence ID" value="PYI53495.1"/>
    <property type="molecule type" value="Genomic_DNA"/>
</dbReference>
<dbReference type="InterPro" id="IPR027304">
    <property type="entry name" value="Trigger_fact/SurA_dom_sf"/>
</dbReference>
<name>A0A2V5K2J0_9BACL</name>